<dbReference type="AlphaFoldDB" id="B6YT99"/>
<dbReference type="GO" id="GO:0006790">
    <property type="term" value="P:sulfur compound metabolic process"/>
    <property type="evidence" value="ECO:0007669"/>
    <property type="project" value="TreeGrafter"/>
</dbReference>
<reference evidence="2 3" key="1">
    <citation type="journal article" date="2008" name="J. Bacteriol.">
        <title>The complete genome sequence of Thermococcus onnurineus NA1 reveals a mixed heterotrophic and carboxydotrophic metabolism.</title>
        <authorList>
            <person name="Lee H.S."/>
            <person name="Kang S.G."/>
            <person name="Bae S.S."/>
            <person name="Lim J.K."/>
            <person name="Cho Y."/>
            <person name="Kim Y.J."/>
            <person name="Jeon J.H."/>
            <person name="Cha S.S."/>
            <person name="Kwon K.K."/>
            <person name="Kim H.T."/>
            <person name="Park C.J."/>
            <person name="Lee H.W."/>
            <person name="Kim S.I."/>
            <person name="Chun J."/>
            <person name="Colwell R.R."/>
            <person name="Kim S.J."/>
            <person name="Lee J.H."/>
        </authorList>
    </citation>
    <scope>NUCLEOTIDE SEQUENCE [LARGE SCALE GENOMIC DNA]</scope>
    <source>
        <strain evidence="2 3">NA1</strain>
    </source>
</reference>
<organism evidence="2 3">
    <name type="scientific">Thermococcus onnurineus (strain NA1)</name>
    <dbReference type="NCBI Taxonomy" id="523850"/>
    <lineage>
        <taxon>Archaea</taxon>
        <taxon>Methanobacteriati</taxon>
        <taxon>Methanobacteriota</taxon>
        <taxon>Thermococci</taxon>
        <taxon>Thermococcales</taxon>
        <taxon>Thermococcaceae</taxon>
        <taxon>Thermococcus</taxon>
    </lineage>
</organism>
<feature type="domain" description="Oxidoreductase molybdopterin-binding" evidence="1">
    <location>
        <begin position="74"/>
        <end position="169"/>
    </location>
</feature>
<dbReference type="Gene3D" id="3.90.420.10">
    <property type="entry name" value="Oxidoreductase, molybdopterin-binding domain"/>
    <property type="match status" value="2"/>
</dbReference>
<dbReference type="PANTHER" id="PTHR19372">
    <property type="entry name" value="SULFITE REDUCTASE"/>
    <property type="match status" value="1"/>
</dbReference>
<dbReference type="OrthoDB" id="24039at2157"/>
<dbReference type="HOGENOM" id="CLU_982187_0_0_2"/>
<dbReference type="GeneID" id="7017963"/>
<dbReference type="GO" id="GO:0043546">
    <property type="term" value="F:molybdopterin cofactor binding"/>
    <property type="evidence" value="ECO:0007669"/>
    <property type="project" value="TreeGrafter"/>
</dbReference>
<proteinExistence type="predicted"/>
<dbReference type="InterPro" id="IPR000572">
    <property type="entry name" value="OxRdtase_Mopterin-bd_dom"/>
</dbReference>
<evidence type="ECO:0000259" key="1">
    <source>
        <dbReference type="Pfam" id="PF00174"/>
    </source>
</evidence>
<protein>
    <submittedName>
        <fullName evidence="2">Reductase 1</fullName>
    </submittedName>
</protein>
<accession>B6YT99</accession>
<dbReference type="GO" id="GO:0008482">
    <property type="term" value="F:sulfite oxidase activity"/>
    <property type="evidence" value="ECO:0007669"/>
    <property type="project" value="TreeGrafter"/>
</dbReference>
<keyword evidence="3" id="KW-1185">Reference proteome</keyword>
<dbReference type="InterPro" id="IPR036374">
    <property type="entry name" value="OxRdtase_Mopterin-bd_sf"/>
</dbReference>
<dbReference type="Pfam" id="PF00174">
    <property type="entry name" value="Oxidored_molyb"/>
    <property type="match status" value="1"/>
</dbReference>
<evidence type="ECO:0000313" key="3">
    <source>
        <dbReference type="Proteomes" id="UP000002727"/>
    </source>
</evidence>
<dbReference type="GO" id="GO:0020037">
    <property type="term" value="F:heme binding"/>
    <property type="evidence" value="ECO:0007669"/>
    <property type="project" value="TreeGrafter"/>
</dbReference>
<dbReference type="PANTHER" id="PTHR19372:SF7">
    <property type="entry name" value="SULFITE OXIDASE, MITOCHONDRIAL"/>
    <property type="match status" value="1"/>
</dbReference>
<dbReference type="PROSITE" id="PS51257">
    <property type="entry name" value="PROKAR_LIPOPROTEIN"/>
    <property type="match status" value="1"/>
</dbReference>
<gene>
    <name evidence="2" type="ordered locus">TON_0301</name>
</gene>
<dbReference type="PATRIC" id="fig|523850.10.peg.303"/>
<dbReference type="SUPFAM" id="SSF56524">
    <property type="entry name" value="Oxidoreductase molybdopterin-binding domain"/>
    <property type="match status" value="2"/>
</dbReference>
<dbReference type="Proteomes" id="UP000002727">
    <property type="component" value="Chromosome"/>
</dbReference>
<dbReference type="EMBL" id="CP000855">
    <property type="protein sequence ID" value="ACJ15786.1"/>
    <property type="molecule type" value="Genomic_DNA"/>
</dbReference>
<name>B6YT99_THEON</name>
<sequence>MKKFVAVLLILTVFICGCINQETTSPTPTQSSATTSSLQASFAIKVSGLTTGEITPEELQSLGGVEFNATLVKSTGAKINNTYVGVPLKKVFEKLGIDESKVKWVRFRAEDGYEITLSMDDLKNAYLCWEENGEPLGPDNGGPIKLVIPDQPGKLWLKWLSEIKLIGDENAVVIHGKTKVTVVVTREDIDELMKSFGMEVTVELRGENVTFSGVPLKLFLDKARPDDDAVNITFIAKDGYSATLDFMAVYENDKAILTPDFRVVIPGEPSRTWVKDLKEIVIG</sequence>
<dbReference type="eggNOG" id="arCOG00266">
    <property type="taxonomic scope" value="Archaea"/>
</dbReference>
<dbReference type="STRING" id="523850.TON_0301"/>
<dbReference type="RefSeq" id="WP_012571258.1">
    <property type="nucleotide sequence ID" value="NC_011529.1"/>
</dbReference>
<dbReference type="KEGG" id="ton:TON_0301"/>
<evidence type="ECO:0000313" key="2">
    <source>
        <dbReference type="EMBL" id="ACJ15786.1"/>
    </source>
</evidence>